<keyword evidence="2" id="KW-1185">Reference proteome</keyword>
<protein>
    <submittedName>
        <fullName evidence="1">Uncharacterized protein</fullName>
    </submittedName>
</protein>
<accession>A0ACC8XIP9</accession>
<dbReference type="Proteomes" id="UP000188637">
    <property type="component" value="Unassembled WGS sequence"/>
</dbReference>
<name>A0ACC8XIP9_9FIRM</name>
<proteinExistence type="predicted"/>
<sequence>MEIIFGNFGSGKTSMCYSQIKQEIEKNKYQKLILLGPKQSTLQIQRELSLKLNHGLLFAEALNFTGLIQYGLKDEIFRKTPIIDELERIIILKKIIENHKKELEIFSRSQYGFLNYVNQFLTRCENNGIGYNELTTLEQKEGVSSILKAKIRDITKIYNWFDEYIHNKFLTIEKSGEVLVDILKKESLFKGAKIWVDGFYSFTQVQLNILIQLALQVDSISITLPADKLYSDNDLVHQNNIFYESINTFKIISKMCKENTLDVKTTFCNHLNTQIDPDLKLLQEQYINPYRKCTPKTSDSIKLYKYSSIAVEVEEVAKQIKSFIIDQKYRYNDIVIFLGDISRYRSYIETIFKEYEISYFLDENRNVHTNNLVTTIISLLDIMISSWSYKSISQLLKTQILPFATEQIDKLENYILAHGIKNRKKWLAEWVYGEEDLEELNQLRVNIVEILQSVESELRQSKGHLTIEQISKIIYRFLENINAYEQIEQRVNYHRLNGNIAQELENSKIWSQVIEVFERLVDILGDEKVSLLTYKQILVTSFSYIKMGIIPASQDQVLIGTVDRTRLSQRNIVFLMGVNEGILPRTNDEKPLFSKMDELVLKNTYEDYEIDKTYQTFIQEENYRMELSIFTALTRAKHKLIITAPLNSESGKAIRPSNLYYKIKKIFTESKATISEDIYSPNVTLGELGKNIRMFLENHVELENKWRDILGWYLQNPVWEPRVDSISKRLTAVTEQEYLDEKTVKLLYPNDLSSSASKLETFRKCACCYFLKYGIKVAERKIFKWNNADIGQIFHSVLEKYPYELGKIGKTWTTADKIESQECLKRAVKYSLKQYNAAEIESGRGKYTAYRIESITSRAINALTYQLLQGKFEPKEYEVDFALTPITINLGENKLYLQGKIDRVDVYASFDEKYVKILDYKSGQKKFDLLEMYYGLQLQLLLYLDAYLNLNLDSKPAGMFYFNIDVKAKDFVKTKNSEEIDLLKQFKLSGLTLANQEVIEAFDEEITGNIIPVKCKKDGTLDAYSQVADENL</sequence>
<feature type="non-terminal residue" evidence="1">
    <location>
        <position position="1032"/>
    </location>
</feature>
<reference evidence="1" key="1">
    <citation type="submission" date="2016-08" db="EMBL/GenBank/DDBJ databases">
        <authorList>
            <person name="Ngugi D.K."/>
            <person name="Miyake S."/>
            <person name="Stingl U."/>
        </authorList>
    </citation>
    <scope>NUCLEOTIDE SEQUENCE</scope>
    <source>
        <strain evidence="1">SCG-D08WGA-EpuloA1</strain>
    </source>
</reference>
<evidence type="ECO:0000313" key="1">
    <source>
        <dbReference type="EMBL" id="ONI45211.1"/>
    </source>
</evidence>
<comment type="caution">
    <text evidence="1">The sequence shown here is derived from an EMBL/GenBank/DDBJ whole genome shotgun (WGS) entry which is preliminary data.</text>
</comment>
<dbReference type="EMBL" id="LJHD01000069">
    <property type="protein sequence ID" value="ONI45211.1"/>
    <property type="molecule type" value="Genomic_DNA"/>
</dbReference>
<organism evidence="1 2">
    <name type="scientific">Candidatus Epulonipiscium fishelsonii</name>
    <dbReference type="NCBI Taxonomy" id="77094"/>
    <lineage>
        <taxon>Bacteria</taxon>
        <taxon>Bacillati</taxon>
        <taxon>Bacillota</taxon>
        <taxon>Clostridia</taxon>
        <taxon>Lachnospirales</taxon>
        <taxon>Lachnospiraceae</taxon>
        <taxon>Candidatus Epulonipiscium</taxon>
    </lineage>
</organism>
<evidence type="ECO:0000313" key="2">
    <source>
        <dbReference type="Proteomes" id="UP000188637"/>
    </source>
</evidence>
<gene>
    <name evidence="1" type="ORF">AN640_04935</name>
</gene>